<name>A0A0P1BQA7_9BASI</name>
<feature type="region of interest" description="Disordered" evidence="1">
    <location>
        <begin position="31"/>
        <end position="72"/>
    </location>
</feature>
<dbReference type="AlphaFoldDB" id="A0A0P1BQA7"/>
<proteinExistence type="predicted"/>
<sequence length="72" mass="7946">MPSMTASAIRDLVVVYTPPPRFIQTWRSGFSSTMAHPPHRGAKPSEKGGSTTLNAFALDISHSTRRRAQDYT</sequence>
<dbReference type="EMBL" id="CCYA01000277">
    <property type="protein sequence ID" value="CEH19088.1"/>
    <property type="molecule type" value="Genomic_DNA"/>
</dbReference>
<accession>A0A0P1BQA7</accession>
<reference evidence="2 3" key="1">
    <citation type="submission" date="2014-09" db="EMBL/GenBank/DDBJ databases">
        <authorList>
            <person name="Magalhaes I.L.F."/>
            <person name="Oliveira U."/>
            <person name="Santos F.R."/>
            <person name="Vidigal T.H.D.A."/>
            <person name="Brescovit A.D."/>
            <person name="Santos A.J."/>
        </authorList>
    </citation>
    <scope>NUCLEOTIDE SEQUENCE [LARGE SCALE GENOMIC DNA]</scope>
</reference>
<organism evidence="2 3">
    <name type="scientific">Ceraceosorus bombacis</name>
    <dbReference type="NCBI Taxonomy" id="401625"/>
    <lineage>
        <taxon>Eukaryota</taxon>
        <taxon>Fungi</taxon>
        <taxon>Dikarya</taxon>
        <taxon>Basidiomycota</taxon>
        <taxon>Ustilaginomycotina</taxon>
        <taxon>Exobasidiomycetes</taxon>
        <taxon>Ceraceosorales</taxon>
        <taxon>Ceraceosoraceae</taxon>
        <taxon>Ceraceosorus</taxon>
    </lineage>
</organism>
<evidence type="ECO:0000256" key="1">
    <source>
        <dbReference type="SAM" id="MobiDB-lite"/>
    </source>
</evidence>
<dbReference type="Proteomes" id="UP000054845">
    <property type="component" value="Unassembled WGS sequence"/>
</dbReference>
<protein>
    <submittedName>
        <fullName evidence="2">Uncharacterized protein</fullName>
    </submittedName>
</protein>
<keyword evidence="3" id="KW-1185">Reference proteome</keyword>
<evidence type="ECO:0000313" key="3">
    <source>
        <dbReference type="Proteomes" id="UP000054845"/>
    </source>
</evidence>
<evidence type="ECO:0000313" key="2">
    <source>
        <dbReference type="EMBL" id="CEH19088.1"/>
    </source>
</evidence>